<feature type="region of interest" description="Disordered" evidence="1">
    <location>
        <begin position="25"/>
        <end position="57"/>
    </location>
</feature>
<dbReference type="EMBL" id="JAJSOW010000004">
    <property type="protein sequence ID" value="KAI9192057.1"/>
    <property type="molecule type" value="Genomic_DNA"/>
</dbReference>
<accession>A0AAD5JB05</accession>
<reference evidence="2" key="2">
    <citation type="submission" date="2023-02" db="EMBL/GenBank/DDBJ databases">
        <authorList>
            <person name="Swenson N.G."/>
            <person name="Wegrzyn J.L."/>
            <person name="Mcevoy S.L."/>
        </authorList>
    </citation>
    <scope>NUCLEOTIDE SEQUENCE</scope>
    <source>
        <strain evidence="2">91603</strain>
        <tissue evidence="2">Leaf</tissue>
    </source>
</reference>
<comment type="caution">
    <text evidence="2">The sequence shown here is derived from an EMBL/GenBank/DDBJ whole genome shotgun (WGS) entry which is preliminary data.</text>
</comment>
<protein>
    <submittedName>
        <fullName evidence="2">Uncharacterized protein</fullName>
    </submittedName>
</protein>
<organism evidence="2 3">
    <name type="scientific">Acer negundo</name>
    <name type="common">Box elder</name>
    <dbReference type="NCBI Taxonomy" id="4023"/>
    <lineage>
        <taxon>Eukaryota</taxon>
        <taxon>Viridiplantae</taxon>
        <taxon>Streptophyta</taxon>
        <taxon>Embryophyta</taxon>
        <taxon>Tracheophyta</taxon>
        <taxon>Spermatophyta</taxon>
        <taxon>Magnoliopsida</taxon>
        <taxon>eudicotyledons</taxon>
        <taxon>Gunneridae</taxon>
        <taxon>Pentapetalae</taxon>
        <taxon>rosids</taxon>
        <taxon>malvids</taxon>
        <taxon>Sapindales</taxon>
        <taxon>Sapindaceae</taxon>
        <taxon>Hippocastanoideae</taxon>
        <taxon>Acereae</taxon>
        <taxon>Acer</taxon>
    </lineage>
</organism>
<evidence type="ECO:0000313" key="3">
    <source>
        <dbReference type="Proteomes" id="UP001064489"/>
    </source>
</evidence>
<evidence type="ECO:0000313" key="2">
    <source>
        <dbReference type="EMBL" id="KAI9192057.1"/>
    </source>
</evidence>
<dbReference type="Proteomes" id="UP001064489">
    <property type="component" value="Chromosome 6"/>
</dbReference>
<sequence>MQDVVLPTEVIPAMEVGVSTEVDASGAGEVQTKTGSKVASEAVATSQEEEAGEKQDGLCRSSRELCIELVFRNRTGSFVRGCRMKLGYSSLPNDLKIFLVDESTVITVKDAIHKGTQGHNGCVWNVSKRAIGVEVNK</sequence>
<keyword evidence="3" id="KW-1185">Reference proteome</keyword>
<proteinExistence type="predicted"/>
<dbReference type="AlphaFoldDB" id="A0AAD5JB05"/>
<gene>
    <name evidence="2" type="ORF">LWI28_017723</name>
</gene>
<reference evidence="2" key="1">
    <citation type="journal article" date="2022" name="Plant J.">
        <title>Strategies of tolerance reflected in two North American maple genomes.</title>
        <authorList>
            <person name="McEvoy S.L."/>
            <person name="Sezen U.U."/>
            <person name="Trouern-Trend A."/>
            <person name="McMahon S.M."/>
            <person name="Schaberg P.G."/>
            <person name="Yang J."/>
            <person name="Wegrzyn J.L."/>
            <person name="Swenson N.G."/>
        </authorList>
    </citation>
    <scope>NUCLEOTIDE SEQUENCE</scope>
    <source>
        <strain evidence="2">91603</strain>
    </source>
</reference>
<name>A0AAD5JB05_ACENE</name>
<evidence type="ECO:0000256" key="1">
    <source>
        <dbReference type="SAM" id="MobiDB-lite"/>
    </source>
</evidence>